<sequence>MQQRYKNGRQRPYSLALGRLVKQKLWERLDRPQFTETVNDNGLVCVHTSYGVGVNPPLYDVDTSHEPMPKTSPRKRLHTIYKINLKLLRGTSSHQLPDRDLELQPCEAVSFSLDPCWCRQLKPKPVPGTCLHLQFQMMLEIDTPASIHQLAALPKICGLTCSMTSNRSHHLQPLLPPAESTVKCKHVQMCEAVKLAAGSELNNIWTGGVASPFCAQGREPGAGHPMAQFPSSHSLILGHKESF</sequence>
<reference evidence="1" key="1">
    <citation type="submission" date="2023-08" db="EMBL/GenBank/DDBJ databases">
        <authorList>
            <person name="Alioto T."/>
            <person name="Alioto T."/>
            <person name="Gomez Garrido J."/>
        </authorList>
    </citation>
    <scope>NUCLEOTIDE SEQUENCE</scope>
</reference>
<dbReference type="EMBL" id="OY660877">
    <property type="protein sequence ID" value="CAJ1072166.1"/>
    <property type="molecule type" value="Genomic_DNA"/>
</dbReference>
<evidence type="ECO:0000313" key="1">
    <source>
        <dbReference type="EMBL" id="CAJ1072166.1"/>
    </source>
</evidence>
<dbReference type="Proteomes" id="UP001178508">
    <property type="component" value="Chromosome 14"/>
</dbReference>
<gene>
    <name evidence="1" type="ORF">XNOV1_A040784</name>
</gene>
<accession>A0AAV1GHB0</accession>
<protein>
    <submittedName>
        <fullName evidence="1">Uncharacterized protein LOC117812951 isoform X1</fullName>
    </submittedName>
</protein>
<organism evidence="1 2">
    <name type="scientific">Xyrichtys novacula</name>
    <name type="common">Pearly razorfish</name>
    <name type="synonym">Hemipteronotus novacula</name>
    <dbReference type="NCBI Taxonomy" id="13765"/>
    <lineage>
        <taxon>Eukaryota</taxon>
        <taxon>Metazoa</taxon>
        <taxon>Chordata</taxon>
        <taxon>Craniata</taxon>
        <taxon>Vertebrata</taxon>
        <taxon>Euteleostomi</taxon>
        <taxon>Actinopterygii</taxon>
        <taxon>Neopterygii</taxon>
        <taxon>Teleostei</taxon>
        <taxon>Neoteleostei</taxon>
        <taxon>Acanthomorphata</taxon>
        <taxon>Eupercaria</taxon>
        <taxon>Labriformes</taxon>
        <taxon>Labridae</taxon>
        <taxon>Xyrichtys</taxon>
    </lineage>
</organism>
<proteinExistence type="predicted"/>
<dbReference type="AlphaFoldDB" id="A0AAV1GHB0"/>
<name>A0AAV1GHB0_XYRNO</name>
<evidence type="ECO:0000313" key="2">
    <source>
        <dbReference type="Proteomes" id="UP001178508"/>
    </source>
</evidence>
<keyword evidence="2" id="KW-1185">Reference proteome</keyword>